<dbReference type="AlphaFoldDB" id="A0AAD7F7W1"/>
<reference evidence="1" key="1">
    <citation type="submission" date="2023-03" db="EMBL/GenBank/DDBJ databases">
        <title>Massive genome expansion in bonnet fungi (Mycena s.s.) driven by repeated elements and novel gene families across ecological guilds.</title>
        <authorList>
            <consortium name="Lawrence Berkeley National Laboratory"/>
            <person name="Harder C.B."/>
            <person name="Miyauchi S."/>
            <person name="Viragh M."/>
            <person name="Kuo A."/>
            <person name="Thoen E."/>
            <person name="Andreopoulos B."/>
            <person name="Lu D."/>
            <person name="Skrede I."/>
            <person name="Drula E."/>
            <person name="Henrissat B."/>
            <person name="Morin E."/>
            <person name="Kohler A."/>
            <person name="Barry K."/>
            <person name="LaButti K."/>
            <person name="Morin E."/>
            <person name="Salamov A."/>
            <person name="Lipzen A."/>
            <person name="Mereny Z."/>
            <person name="Hegedus B."/>
            <person name="Baldrian P."/>
            <person name="Stursova M."/>
            <person name="Weitz H."/>
            <person name="Taylor A."/>
            <person name="Grigoriev I.V."/>
            <person name="Nagy L.G."/>
            <person name="Martin F."/>
            <person name="Kauserud H."/>
        </authorList>
    </citation>
    <scope>NUCLEOTIDE SEQUENCE</scope>
    <source>
        <strain evidence="1">9284</strain>
    </source>
</reference>
<name>A0AAD7F7W1_9AGAR</name>
<dbReference type="Proteomes" id="UP001221142">
    <property type="component" value="Unassembled WGS sequence"/>
</dbReference>
<accession>A0AAD7F7W1</accession>
<proteinExistence type="predicted"/>
<evidence type="ECO:0000313" key="2">
    <source>
        <dbReference type="Proteomes" id="UP001221142"/>
    </source>
</evidence>
<gene>
    <name evidence="1" type="ORF">FB45DRAFT_883015</name>
</gene>
<sequence length="228" mass="25142">MVLMGPSLQLATSNPKKWDAHWEEVISKAYADPDFGPGKQDSVEAFVVNLQDGVRLICEVRLDAKAIERPESAADEVMRICWAADLLRLSVILDIITTCLWSMEGKQQINRDAPGPCARTVESLNTIGGAKMSSNVAFTENIALGQVLESAHNRHPDTYSQVIKRWIKVELPRTFRVEALQVAVAFEDTVLTRVSTSTQESNSSGSQAEEVAIVLLQKGSISMRMIVE</sequence>
<organism evidence="1 2">
    <name type="scientific">Roridomyces roridus</name>
    <dbReference type="NCBI Taxonomy" id="1738132"/>
    <lineage>
        <taxon>Eukaryota</taxon>
        <taxon>Fungi</taxon>
        <taxon>Dikarya</taxon>
        <taxon>Basidiomycota</taxon>
        <taxon>Agaricomycotina</taxon>
        <taxon>Agaricomycetes</taxon>
        <taxon>Agaricomycetidae</taxon>
        <taxon>Agaricales</taxon>
        <taxon>Marasmiineae</taxon>
        <taxon>Mycenaceae</taxon>
        <taxon>Roridomyces</taxon>
    </lineage>
</organism>
<protein>
    <submittedName>
        <fullName evidence="1">Uncharacterized protein</fullName>
    </submittedName>
</protein>
<dbReference type="EMBL" id="JARKIF010000209">
    <property type="protein sequence ID" value="KAJ7602667.1"/>
    <property type="molecule type" value="Genomic_DNA"/>
</dbReference>
<keyword evidence="2" id="KW-1185">Reference proteome</keyword>
<evidence type="ECO:0000313" key="1">
    <source>
        <dbReference type="EMBL" id="KAJ7602667.1"/>
    </source>
</evidence>
<comment type="caution">
    <text evidence="1">The sequence shown here is derived from an EMBL/GenBank/DDBJ whole genome shotgun (WGS) entry which is preliminary data.</text>
</comment>